<keyword evidence="3" id="KW-1185">Reference proteome</keyword>
<proteinExistence type="predicted"/>
<feature type="domain" description="Pyrrolo-quinoline quinone repeat" evidence="1">
    <location>
        <begin position="94"/>
        <end position="344"/>
    </location>
</feature>
<dbReference type="SUPFAM" id="SSF50998">
    <property type="entry name" value="Quinoprotein alcohol dehydrogenase-like"/>
    <property type="match status" value="1"/>
</dbReference>
<evidence type="ECO:0000313" key="3">
    <source>
        <dbReference type="Proteomes" id="UP000320735"/>
    </source>
</evidence>
<evidence type="ECO:0000259" key="1">
    <source>
        <dbReference type="Pfam" id="PF13360"/>
    </source>
</evidence>
<dbReference type="InterPro" id="IPR002372">
    <property type="entry name" value="PQQ_rpt_dom"/>
</dbReference>
<organism evidence="2 3">
    <name type="scientific">Symmachiella macrocystis</name>
    <dbReference type="NCBI Taxonomy" id="2527985"/>
    <lineage>
        <taxon>Bacteria</taxon>
        <taxon>Pseudomonadati</taxon>
        <taxon>Planctomycetota</taxon>
        <taxon>Planctomycetia</taxon>
        <taxon>Planctomycetales</taxon>
        <taxon>Planctomycetaceae</taxon>
        <taxon>Symmachiella</taxon>
    </lineage>
</organism>
<dbReference type="EMBL" id="SJPP01000001">
    <property type="protein sequence ID" value="TWU11794.1"/>
    <property type="molecule type" value="Genomic_DNA"/>
</dbReference>
<dbReference type="PANTHER" id="PTHR34512:SF30">
    <property type="entry name" value="OUTER MEMBRANE PROTEIN ASSEMBLY FACTOR BAMB"/>
    <property type="match status" value="1"/>
</dbReference>
<dbReference type="Pfam" id="PF13360">
    <property type="entry name" value="PQQ_2"/>
    <property type="match status" value="1"/>
</dbReference>
<dbReference type="SMART" id="SM00564">
    <property type="entry name" value="PQQ"/>
    <property type="match status" value="5"/>
</dbReference>
<comment type="caution">
    <text evidence="2">The sequence shown here is derived from an EMBL/GenBank/DDBJ whole genome shotgun (WGS) entry which is preliminary data.</text>
</comment>
<name>A0A5C6BMQ3_9PLAN</name>
<gene>
    <name evidence="2" type="primary">bamB_1</name>
    <name evidence="2" type="ORF">CA54_06050</name>
</gene>
<dbReference type="PANTHER" id="PTHR34512">
    <property type="entry name" value="CELL SURFACE PROTEIN"/>
    <property type="match status" value="1"/>
</dbReference>
<dbReference type="Gene3D" id="2.130.10.10">
    <property type="entry name" value="YVTN repeat-like/Quinoprotein amine dehydrogenase"/>
    <property type="match status" value="1"/>
</dbReference>
<accession>A0A5C6BMQ3</accession>
<evidence type="ECO:0000313" key="2">
    <source>
        <dbReference type="EMBL" id="TWU11794.1"/>
    </source>
</evidence>
<dbReference type="InterPro" id="IPR015943">
    <property type="entry name" value="WD40/YVTN_repeat-like_dom_sf"/>
</dbReference>
<sequence>MRSICDSWLSGLSIILIVALLPSPTRSEESSIATWLQWRGPQRDSHVKGPAWPQALDAAHLEKVWSIPLGPSYSGPIVAADRVFVTETVSEQTEVVRAMDRQSGKELWKVSWPGAIKVPFFAKSNGDWIRSTPAYDGERLYVAGIRDVLVCLNGADGQEIWRVDFAKATGAKPPAFGCVCSPLIDGDFVYIQAGAGLVKLNKHSGKIIWHSLRNGGGMYGSAFSSPIIQTINGQRQLLVQTRKKLAGVALDSGEELWSQVIPAFRGMNILTPTVIGNSVFTSSYGGGSYLYALNNGAAEAEQRWRNKVQGYMSSPVVIDGHIYLHLRNKRFACINVETGQEAWVTKPFGKYWSMVAQGDRILALDERGDLLLIRANPQQFELLDKRHISDEPTWAHLAVCGDQLFIRALNGQSMYRWK</sequence>
<dbReference type="Proteomes" id="UP000320735">
    <property type="component" value="Unassembled WGS sequence"/>
</dbReference>
<dbReference type="RefSeq" id="WP_146369348.1">
    <property type="nucleotide sequence ID" value="NZ_SJPP01000001.1"/>
</dbReference>
<dbReference type="InterPro" id="IPR011047">
    <property type="entry name" value="Quinoprotein_ADH-like_sf"/>
</dbReference>
<protein>
    <submittedName>
        <fullName evidence="2">Outer membrane protein assembly factor BamB</fullName>
    </submittedName>
</protein>
<dbReference type="AlphaFoldDB" id="A0A5C6BMQ3"/>
<dbReference type="OrthoDB" id="246101at2"/>
<reference evidence="2 3" key="1">
    <citation type="submission" date="2019-02" db="EMBL/GenBank/DDBJ databases">
        <title>Deep-cultivation of Planctomycetes and their phenomic and genomic characterization uncovers novel biology.</title>
        <authorList>
            <person name="Wiegand S."/>
            <person name="Jogler M."/>
            <person name="Boedeker C."/>
            <person name="Pinto D."/>
            <person name="Vollmers J."/>
            <person name="Rivas-Marin E."/>
            <person name="Kohn T."/>
            <person name="Peeters S.H."/>
            <person name="Heuer A."/>
            <person name="Rast P."/>
            <person name="Oberbeckmann S."/>
            <person name="Bunk B."/>
            <person name="Jeske O."/>
            <person name="Meyerdierks A."/>
            <person name="Storesund J.E."/>
            <person name="Kallscheuer N."/>
            <person name="Luecker S."/>
            <person name="Lage O.M."/>
            <person name="Pohl T."/>
            <person name="Merkel B.J."/>
            <person name="Hornburger P."/>
            <person name="Mueller R.-W."/>
            <person name="Bruemmer F."/>
            <person name="Labrenz M."/>
            <person name="Spormann A.M."/>
            <person name="Op Den Camp H."/>
            <person name="Overmann J."/>
            <person name="Amann R."/>
            <person name="Jetten M.S.M."/>
            <person name="Mascher T."/>
            <person name="Medema M.H."/>
            <person name="Devos D.P."/>
            <person name="Kaster A.-K."/>
            <person name="Ovreas L."/>
            <person name="Rohde M."/>
            <person name="Galperin M.Y."/>
            <person name="Jogler C."/>
        </authorList>
    </citation>
    <scope>NUCLEOTIDE SEQUENCE [LARGE SCALE GENOMIC DNA]</scope>
    <source>
        <strain evidence="2 3">CA54</strain>
    </source>
</reference>
<dbReference type="InterPro" id="IPR018391">
    <property type="entry name" value="PQQ_b-propeller_rpt"/>
</dbReference>